<gene>
    <name evidence="6" type="ORF">ACFPM7_13135</name>
</gene>
<comment type="similarity">
    <text evidence="2 4">Belongs to the Nudix hydrolase family.</text>
</comment>
<comment type="caution">
    <text evidence="6">The sequence shown here is derived from an EMBL/GenBank/DDBJ whole genome shotgun (WGS) entry which is preliminary data.</text>
</comment>
<feature type="domain" description="Nudix hydrolase" evidence="5">
    <location>
        <begin position="3"/>
        <end position="133"/>
    </location>
</feature>
<evidence type="ECO:0000256" key="2">
    <source>
        <dbReference type="ARBA" id="ARBA00005582"/>
    </source>
</evidence>
<evidence type="ECO:0000313" key="7">
    <source>
        <dbReference type="Proteomes" id="UP001596157"/>
    </source>
</evidence>
<dbReference type="PROSITE" id="PS00893">
    <property type="entry name" value="NUDIX_BOX"/>
    <property type="match status" value="1"/>
</dbReference>
<evidence type="ECO:0000256" key="4">
    <source>
        <dbReference type="RuleBase" id="RU003476"/>
    </source>
</evidence>
<dbReference type="EC" id="3.6.-.-" evidence="6"/>
<reference evidence="7" key="1">
    <citation type="journal article" date="2019" name="Int. J. Syst. Evol. Microbiol.">
        <title>The Global Catalogue of Microorganisms (GCM) 10K type strain sequencing project: providing services to taxonomists for standard genome sequencing and annotation.</title>
        <authorList>
            <consortium name="The Broad Institute Genomics Platform"/>
            <consortium name="The Broad Institute Genome Sequencing Center for Infectious Disease"/>
            <person name="Wu L."/>
            <person name="Ma J."/>
        </authorList>
    </citation>
    <scope>NUCLEOTIDE SEQUENCE [LARGE SCALE GENOMIC DNA]</scope>
    <source>
        <strain evidence="7">CCUG 59778</strain>
    </source>
</reference>
<dbReference type="EMBL" id="JBHSKF010000005">
    <property type="protein sequence ID" value="MFC5287998.1"/>
    <property type="molecule type" value="Genomic_DNA"/>
</dbReference>
<keyword evidence="7" id="KW-1185">Reference proteome</keyword>
<dbReference type="InterPro" id="IPR015797">
    <property type="entry name" value="NUDIX_hydrolase-like_dom_sf"/>
</dbReference>
<keyword evidence="3 4" id="KW-0378">Hydrolase</keyword>
<dbReference type="PANTHER" id="PTHR43046:SF14">
    <property type="entry name" value="MUTT_NUDIX FAMILY PROTEIN"/>
    <property type="match status" value="1"/>
</dbReference>
<dbReference type="InterPro" id="IPR020476">
    <property type="entry name" value="Nudix_hydrolase"/>
</dbReference>
<dbReference type="Proteomes" id="UP001596157">
    <property type="component" value="Unassembled WGS sequence"/>
</dbReference>
<comment type="cofactor">
    <cofactor evidence="1">
        <name>Mg(2+)</name>
        <dbReference type="ChEBI" id="CHEBI:18420"/>
    </cofactor>
</comment>
<dbReference type="CDD" id="cd02883">
    <property type="entry name" value="NUDIX_Hydrolase"/>
    <property type="match status" value="1"/>
</dbReference>
<evidence type="ECO:0000256" key="3">
    <source>
        <dbReference type="ARBA" id="ARBA00022801"/>
    </source>
</evidence>
<protein>
    <submittedName>
        <fullName evidence="6">NUDIX hydrolase</fullName>
        <ecNumber evidence="6">3.6.-.-</ecNumber>
    </submittedName>
</protein>
<dbReference type="RefSeq" id="WP_378247519.1">
    <property type="nucleotide sequence ID" value="NZ_JBHSKF010000005.1"/>
</dbReference>
<dbReference type="Pfam" id="PF00293">
    <property type="entry name" value="NUDIX"/>
    <property type="match status" value="1"/>
</dbReference>
<dbReference type="InterPro" id="IPR020084">
    <property type="entry name" value="NUDIX_hydrolase_CS"/>
</dbReference>
<dbReference type="PANTHER" id="PTHR43046">
    <property type="entry name" value="GDP-MANNOSE MANNOSYL HYDROLASE"/>
    <property type="match status" value="1"/>
</dbReference>
<dbReference type="SUPFAM" id="SSF55811">
    <property type="entry name" value="Nudix"/>
    <property type="match status" value="1"/>
</dbReference>
<dbReference type="PROSITE" id="PS51462">
    <property type="entry name" value="NUDIX"/>
    <property type="match status" value="1"/>
</dbReference>
<dbReference type="GO" id="GO:0016787">
    <property type="term" value="F:hydrolase activity"/>
    <property type="evidence" value="ECO:0007669"/>
    <property type="project" value="UniProtKB-KW"/>
</dbReference>
<dbReference type="InterPro" id="IPR000086">
    <property type="entry name" value="NUDIX_hydrolase_dom"/>
</dbReference>
<proteinExistence type="inferred from homology"/>
<organism evidence="6 7">
    <name type="scientific">Actinokineospora guangxiensis</name>
    <dbReference type="NCBI Taxonomy" id="1490288"/>
    <lineage>
        <taxon>Bacteria</taxon>
        <taxon>Bacillati</taxon>
        <taxon>Actinomycetota</taxon>
        <taxon>Actinomycetes</taxon>
        <taxon>Pseudonocardiales</taxon>
        <taxon>Pseudonocardiaceae</taxon>
        <taxon>Actinokineospora</taxon>
    </lineage>
</organism>
<accession>A0ABW0ENW2</accession>
<name>A0ABW0ENW2_9PSEU</name>
<sequence>MKLTGPRVGAYVVCRRGDEVLLSRMVFGSRGWMLPGGGIEHGEDPVDAAVREVFEETGYTVEVDRLLGVDSFVKEEKRVRHHAVRIIYSGLITGGTLTSEIGGSSDLAAWFSPAEVAALPRATLVDIALAMAEAPPRTGRIA</sequence>
<dbReference type="Gene3D" id="3.90.79.10">
    <property type="entry name" value="Nucleoside Triphosphate Pyrophosphohydrolase"/>
    <property type="match status" value="1"/>
</dbReference>
<evidence type="ECO:0000259" key="5">
    <source>
        <dbReference type="PROSITE" id="PS51462"/>
    </source>
</evidence>
<evidence type="ECO:0000313" key="6">
    <source>
        <dbReference type="EMBL" id="MFC5287998.1"/>
    </source>
</evidence>
<dbReference type="PRINTS" id="PR00502">
    <property type="entry name" value="NUDIXFAMILY"/>
</dbReference>
<evidence type="ECO:0000256" key="1">
    <source>
        <dbReference type="ARBA" id="ARBA00001946"/>
    </source>
</evidence>